<dbReference type="OrthoDB" id="9762302at2"/>
<keyword evidence="4" id="KW-1185">Reference proteome</keyword>
<evidence type="ECO:0000259" key="2">
    <source>
        <dbReference type="Pfam" id="PF04389"/>
    </source>
</evidence>
<dbReference type="Gene3D" id="3.40.630.10">
    <property type="entry name" value="Zn peptidases"/>
    <property type="match status" value="1"/>
</dbReference>
<accession>A0A517ZAD2</accession>
<evidence type="ECO:0000313" key="3">
    <source>
        <dbReference type="EMBL" id="QDU39379.1"/>
    </source>
</evidence>
<proteinExistence type="predicted"/>
<dbReference type="InterPro" id="IPR007484">
    <property type="entry name" value="Peptidase_M28"/>
</dbReference>
<feature type="chain" id="PRO_5021995483" evidence="1">
    <location>
        <begin position="24"/>
        <end position="394"/>
    </location>
</feature>
<dbReference type="AlphaFoldDB" id="A0A517ZAD2"/>
<dbReference type="EC" id="3.4.11.24" evidence="3"/>
<dbReference type="EMBL" id="CP036275">
    <property type="protein sequence ID" value="QDU39379.1"/>
    <property type="molecule type" value="Genomic_DNA"/>
</dbReference>
<dbReference type="RefSeq" id="WP_145370565.1">
    <property type="nucleotide sequence ID" value="NZ_CP036275.1"/>
</dbReference>
<organism evidence="3 4">
    <name type="scientific">Maioricimonas rarisocia</name>
    <dbReference type="NCBI Taxonomy" id="2528026"/>
    <lineage>
        <taxon>Bacteria</taxon>
        <taxon>Pseudomonadati</taxon>
        <taxon>Planctomycetota</taxon>
        <taxon>Planctomycetia</taxon>
        <taxon>Planctomycetales</taxon>
        <taxon>Planctomycetaceae</taxon>
        <taxon>Maioricimonas</taxon>
    </lineage>
</organism>
<dbReference type="PANTHER" id="PTHR12147:SF26">
    <property type="entry name" value="PEPTIDASE M28 DOMAIN-CONTAINING PROTEIN"/>
    <property type="match status" value="1"/>
</dbReference>
<feature type="signal peptide" evidence="1">
    <location>
        <begin position="1"/>
        <end position="23"/>
    </location>
</feature>
<dbReference type="SUPFAM" id="SSF53187">
    <property type="entry name" value="Zn-dependent exopeptidases"/>
    <property type="match status" value="1"/>
</dbReference>
<dbReference type="KEGG" id="mri:Mal4_37230"/>
<keyword evidence="3" id="KW-0031">Aminopeptidase</keyword>
<reference evidence="3 4" key="1">
    <citation type="submission" date="2019-02" db="EMBL/GenBank/DDBJ databases">
        <title>Deep-cultivation of Planctomycetes and their phenomic and genomic characterization uncovers novel biology.</title>
        <authorList>
            <person name="Wiegand S."/>
            <person name="Jogler M."/>
            <person name="Boedeker C."/>
            <person name="Pinto D."/>
            <person name="Vollmers J."/>
            <person name="Rivas-Marin E."/>
            <person name="Kohn T."/>
            <person name="Peeters S.H."/>
            <person name="Heuer A."/>
            <person name="Rast P."/>
            <person name="Oberbeckmann S."/>
            <person name="Bunk B."/>
            <person name="Jeske O."/>
            <person name="Meyerdierks A."/>
            <person name="Storesund J.E."/>
            <person name="Kallscheuer N."/>
            <person name="Luecker S."/>
            <person name="Lage O.M."/>
            <person name="Pohl T."/>
            <person name="Merkel B.J."/>
            <person name="Hornburger P."/>
            <person name="Mueller R.-W."/>
            <person name="Bruemmer F."/>
            <person name="Labrenz M."/>
            <person name="Spormann A.M."/>
            <person name="Op den Camp H."/>
            <person name="Overmann J."/>
            <person name="Amann R."/>
            <person name="Jetten M.S.M."/>
            <person name="Mascher T."/>
            <person name="Medema M.H."/>
            <person name="Devos D.P."/>
            <person name="Kaster A.-K."/>
            <person name="Ovreas L."/>
            <person name="Rohde M."/>
            <person name="Galperin M.Y."/>
            <person name="Jogler C."/>
        </authorList>
    </citation>
    <scope>NUCLEOTIDE SEQUENCE [LARGE SCALE GENOMIC DNA]</scope>
    <source>
        <strain evidence="3 4">Mal4</strain>
    </source>
</reference>
<keyword evidence="3" id="KW-0645">Protease</keyword>
<dbReference type="PANTHER" id="PTHR12147">
    <property type="entry name" value="METALLOPEPTIDASE M28 FAMILY MEMBER"/>
    <property type="match status" value="1"/>
</dbReference>
<dbReference type="GO" id="GO:0008235">
    <property type="term" value="F:metalloexopeptidase activity"/>
    <property type="evidence" value="ECO:0007669"/>
    <property type="project" value="InterPro"/>
</dbReference>
<sequence length="394" mass="43396" precursor="true">MSGRFALHLAFLLLLSPLVSLHAADPVAAGGPAAITAEDVRPHIELLAGPDFRGRSGLDALRTARYMAAHFKAVGLQPLFDGEFLQPIPGATEAGKQTRVIGRNVGALLPGSDPELKDEVIIISAHFDHLGVREGQTYAGADDNASGVSMLLETARRFASLEEKPRRSIAFVGFDLEERMLWGSRWFAAHPPWPLEQVKLFITADMIGRSLGDLPLPLVFVLGSEHSTEVRELLDSTSVPDQLSIARLGIDLIGTRSDYGPFRDREVPFLFFSTGEHPDYHTPQDTPERIDYPKVARVSTFIADLTTAVANTDEPPKWTEPQVADVEEARTLNRITSLLLEADKGPEIQLGGMQRFFVSQVHSKTDYIVRRGDISAAERKWLTRAAQLLMLSVF</sequence>
<feature type="domain" description="Peptidase M28" evidence="2">
    <location>
        <begin position="104"/>
        <end position="304"/>
    </location>
</feature>
<dbReference type="GO" id="GO:0004177">
    <property type="term" value="F:aminopeptidase activity"/>
    <property type="evidence" value="ECO:0007669"/>
    <property type="project" value="UniProtKB-KW"/>
</dbReference>
<protein>
    <submittedName>
        <fullName evidence="3">Aminopeptidase S</fullName>
        <ecNumber evidence="3">3.4.11.24</ecNumber>
    </submittedName>
</protein>
<evidence type="ECO:0000313" key="4">
    <source>
        <dbReference type="Proteomes" id="UP000320496"/>
    </source>
</evidence>
<keyword evidence="1" id="KW-0732">Signal</keyword>
<name>A0A517ZAD2_9PLAN</name>
<dbReference type="Pfam" id="PF04389">
    <property type="entry name" value="Peptidase_M28"/>
    <property type="match status" value="1"/>
</dbReference>
<dbReference type="Proteomes" id="UP000320496">
    <property type="component" value="Chromosome"/>
</dbReference>
<dbReference type="GO" id="GO:0006508">
    <property type="term" value="P:proteolysis"/>
    <property type="evidence" value="ECO:0007669"/>
    <property type="project" value="InterPro"/>
</dbReference>
<dbReference type="InterPro" id="IPR045175">
    <property type="entry name" value="M28_fam"/>
</dbReference>
<evidence type="ECO:0000256" key="1">
    <source>
        <dbReference type="SAM" id="SignalP"/>
    </source>
</evidence>
<gene>
    <name evidence="3" type="ORF">Mal4_37230</name>
</gene>
<keyword evidence="3" id="KW-0378">Hydrolase</keyword>